<gene>
    <name evidence="2" type="ORF">AVDCRST_MAG78-3357</name>
</gene>
<keyword evidence="1" id="KW-0472">Membrane</keyword>
<dbReference type="EMBL" id="CADCVB010000220">
    <property type="protein sequence ID" value="CAA9450738.1"/>
    <property type="molecule type" value="Genomic_DNA"/>
</dbReference>
<sequence length="54" mass="5645">MATTVQSGAVAFLTSGVGLLVLGAGLLLLFLLRCRRSRGHSGGARSKSRIVLEF</sequence>
<name>A0A6J4QPL7_9ACTN</name>
<protein>
    <submittedName>
        <fullName evidence="2">Uncharacterized protein</fullName>
    </submittedName>
</protein>
<evidence type="ECO:0000256" key="1">
    <source>
        <dbReference type="SAM" id="Phobius"/>
    </source>
</evidence>
<reference evidence="2" key="1">
    <citation type="submission" date="2020-02" db="EMBL/GenBank/DDBJ databases">
        <authorList>
            <person name="Meier V. D."/>
        </authorList>
    </citation>
    <scope>NUCLEOTIDE SEQUENCE</scope>
    <source>
        <strain evidence="2">AVDCRST_MAG78</strain>
    </source>
</reference>
<organism evidence="2">
    <name type="scientific">uncultured Rubrobacteraceae bacterium</name>
    <dbReference type="NCBI Taxonomy" id="349277"/>
    <lineage>
        <taxon>Bacteria</taxon>
        <taxon>Bacillati</taxon>
        <taxon>Actinomycetota</taxon>
        <taxon>Rubrobacteria</taxon>
        <taxon>Rubrobacterales</taxon>
        <taxon>Rubrobacteraceae</taxon>
        <taxon>environmental samples</taxon>
    </lineage>
</organism>
<keyword evidence="1" id="KW-0812">Transmembrane</keyword>
<proteinExistence type="predicted"/>
<dbReference type="AlphaFoldDB" id="A0A6J4QPL7"/>
<evidence type="ECO:0000313" key="2">
    <source>
        <dbReference type="EMBL" id="CAA9450738.1"/>
    </source>
</evidence>
<accession>A0A6J4QPL7</accession>
<feature type="transmembrane region" description="Helical" evidence="1">
    <location>
        <begin position="12"/>
        <end position="32"/>
    </location>
</feature>
<keyword evidence="1" id="KW-1133">Transmembrane helix</keyword>